<evidence type="ECO:0000256" key="3">
    <source>
        <dbReference type="PROSITE-ProRule" id="PRU00708"/>
    </source>
</evidence>
<dbReference type="Proteomes" id="UP000275267">
    <property type="component" value="Unassembled WGS sequence"/>
</dbReference>
<dbReference type="EMBL" id="PQIB02000012">
    <property type="protein sequence ID" value="RLM79000.1"/>
    <property type="molecule type" value="Genomic_DNA"/>
</dbReference>
<evidence type="ECO:0000313" key="4">
    <source>
        <dbReference type="EMBL" id="RLM79000.1"/>
    </source>
</evidence>
<dbReference type="GO" id="GO:0009451">
    <property type="term" value="P:RNA modification"/>
    <property type="evidence" value="ECO:0007669"/>
    <property type="project" value="InterPro"/>
</dbReference>
<organism evidence="4 5">
    <name type="scientific">Panicum miliaceum</name>
    <name type="common">Proso millet</name>
    <name type="synonym">Broomcorn millet</name>
    <dbReference type="NCBI Taxonomy" id="4540"/>
    <lineage>
        <taxon>Eukaryota</taxon>
        <taxon>Viridiplantae</taxon>
        <taxon>Streptophyta</taxon>
        <taxon>Embryophyta</taxon>
        <taxon>Tracheophyta</taxon>
        <taxon>Spermatophyta</taxon>
        <taxon>Magnoliopsida</taxon>
        <taxon>Liliopsida</taxon>
        <taxon>Poales</taxon>
        <taxon>Poaceae</taxon>
        <taxon>PACMAD clade</taxon>
        <taxon>Panicoideae</taxon>
        <taxon>Panicodae</taxon>
        <taxon>Paniceae</taxon>
        <taxon>Panicinae</taxon>
        <taxon>Panicum</taxon>
        <taxon>Panicum sect. Panicum</taxon>
    </lineage>
</organism>
<evidence type="ECO:0000313" key="5">
    <source>
        <dbReference type="Proteomes" id="UP000275267"/>
    </source>
</evidence>
<feature type="repeat" description="PPR" evidence="3">
    <location>
        <begin position="162"/>
        <end position="197"/>
    </location>
</feature>
<dbReference type="PANTHER" id="PTHR47926">
    <property type="entry name" value="PENTATRICOPEPTIDE REPEAT-CONTAINING PROTEIN"/>
    <property type="match status" value="1"/>
</dbReference>
<proteinExistence type="predicted"/>
<dbReference type="InterPro" id="IPR002885">
    <property type="entry name" value="PPR_rpt"/>
</dbReference>
<dbReference type="PANTHER" id="PTHR47926:SF431">
    <property type="entry name" value="PENTATRICOPEPTIDE REPEAT-CONTAINING PROTEIN-RELATED"/>
    <property type="match status" value="1"/>
</dbReference>
<dbReference type="FunFam" id="1.25.40.10:FF:000090">
    <property type="entry name" value="Pentatricopeptide repeat-containing protein, chloroplastic"/>
    <property type="match status" value="1"/>
</dbReference>
<evidence type="ECO:0000256" key="1">
    <source>
        <dbReference type="ARBA" id="ARBA00022737"/>
    </source>
</evidence>
<keyword evidence="1" id="KW-0677">Repeat</keyword>
<gene>
    <name evidence="4" type="ORF">C2845_PM12G24730</name>
</gene>
<reference evidence="5" key="1">
    <citation type="journal article" date="2019" name="Nat. Commun.">
        <title>The genome of broomcorn millet.</title>
        <authorList>
            <person name="Zou C."/>
            <person name="Miki D."/>
            <person name="Li D."/>
            <person name="Tang Q."/>
            <person name="Xiao L."/>
            <person name="Rajput S."/>
            <person name="Deng P."/>
            <person name="Jia W."/>
            <person name="Huang R."/>
            <person name="Zhang M."/>
            <person name="Sun Y."/>
            <person name="Hu J."/>
            <person name="Fu X."/>
            <person name="Schnable P.S."/>
            <person name="Li F."/>
            <person name="Zhang H."/>
            <person name="Feng B."/>
            <person name="Zhu X."/>
            <person name="Liu R."/>
            <person name="Schnable J.C."/>
            <person name="Zhu J.-K."/>
            <person name="Zhang H."/>
        </authorList>
    </citation>
    <scope>NUCLEOTIDE SEQUENCE [LARGE SCALE GENOMIC DNA]</scope>
</reference>
<dbReference type="STRING" id="4540.A0A3L6QF36"/>
<dbReference type="InterPro" id="IPR046848">
    <property type="entry name" value="E_motif"/>
</dbReference>
<dbReference type="NCBIfam" id="TIGR00756">
    <property type="entry name" value="PPR"/>
    <property type="match status" value="1"/>
</dbReference>
<accession>A0A3L6QF36</accession>
<feature type="repeat" description="PPR" evidence="3">
    <location>
        <begin position="264"/>
        <end position="294"/>
    </location>
</feature>
<evidence type="ECO:0008006" key="6">
    <source>
        <dbReference type="Google" id="ProtNLM"/>
    </source>
</evidence>
<dbReference type="AlphaFoldDB" id="A0A3L6QF36"/>
<keyword evidence="2" id="KW-0809">Transit peptide</keyword>
<dbReference type="Pfam" id="PF20431">
    <property type="entry name" value="E_motif"/>
    <property type="match status" value="1"/>
</dbReference>
<evidence type="ECO:0000256" key="2">
    <source>
        <dbReference type="ARBA" id="ARBA00022946"/>
    </source>
</evidence>
<dbReference type="Pfam" id="PF01535">
    <property type="entry name" value="PPR"/>
    <property type="match status" value="6"/>
</dbReference>
<dbReference type="InterPro" id="IPR011990">
    <property type="entry name" value="TPR-like_helical_dom_sf"/>
</dbReference>
<comment type="caution">
    <text evidence="4">The sequence shown here is derived from an EMBL/GenBank/DDBJ whole genome shotgun (WGS) entry which is preliminary data.</text>
</comment>
<protein>
    <recommendedName>
        <fullName evidence="6">Pentatricopeptide repeat-containing protein</fullName>
    </recommendedName>
</protein>
<feature type="repeat" description="PPR" evidence="3">
    <location>
        <begin position="350"/>
        <end position="384"/>
    </location>
</feature>
<dbReference type="OrthoDB" id="185373at2759"/>
<dbReference type="GO" id="GO:0003723">
    <property type="term" value="F:RNA binding"/>
    <property type="evidence" value="ECO:0007669"/>
    <property type="project" value="InterPro"/>
</dbReference>
<sequence>MPPLRKLLEAAAAASNPLAAAHLHAHLLRSGLLHSSHHLTAHVLESYTPGLARDLFDEIPCPTPRLANALLRAHLRARQWRAAILRVPRLRVRPDGFTFPLLLRACAMLPSLAHGRAVHAVAVRSCAASEDAFVAAAVVQMYARCGDMVGAVNAYGALEKSDVVLLTSVVTGYEQNGLAMEAMEFFARNVVGRGVVPTPVTLVSVISAAAQLGDAWNGRASHAYLVRNSLGYNLALMNAVLGFYVKIGDVQAARRLFEGMADRDVVTWSSMIKGYVQSGDAHEALRVYRGMVQACALAADVEEGKSIHHIAVNMGCELEVGVATALVDMYMKCSCHEEAMRLFHRMPNKDVVAWGAVISGLTQNGLPDESIQVFKCMLLDDHAPDAVTMVKEGRQIFDSMTRVYGVMPNPEHQSAMVDLLGRAGELQEAIKVIHEMDGRAVAHTWCALLAACREHNNTEMSEAVAENLLKLDPDHVGYYSLLANIYAFDEKWESVKEIRDTVRGRGLHRMPGYSAVEVNNVVHTFTAGERPHQDQENIYTLLCDLSRKLRGEGCSFQLDTGLVFEDSALF</sequence>
<dbReference type="SUPFAM" id="SSF48452">
    <property type="entry name" value="TPR-like"/>
    <property type="match status" value="1"/>
</dbReference>
<name>A0A3L6QF36_PANMI</name>
<dbReference type="Gene3D" id="1.25.40.10">
    <property type="entry name" value="Tetratricopeptide repeat domain"/>
    <property type="match status" value="4"/>
</dbReference>
<dbReference type="PROSITE" id="PS51375">
    <property type="entry name" value="PPR"/>
    <property type="match status" value="3"/>
</dbReference>
<keyword evidence="5" id="KW-1185">Reference proteome</keyword>
<dbReference type="InterPro" id="IPR046960">
    <property type="entry name" value="PPR_At4g14850-like_plant"/>
</dbReference>